<dbReference type="Proteomes" id="UP000789901">
    <property type="component" value="Unassembled WGS sequence"/>
</dbReference>
<accession>A0ABN7XF72</accession>
<keyword evidence="2" id="KW-1185">Reference proteome</keyword>
<organism evidence="1 2">
    <name type="scientific">Gigaspora margarita</name>
    <dbReference type="NCBI Taxonomy" id="4874"/>
    <lineage>
        <taxon>Eukaryota</taxon>
        <taxon>Fungi</taxon>
        <taxon>Fungi incertae sedis</taxon>
        <taxon>Mucoromycota</taxon>
        <taxon>Glomeromycotina</taxon>
        <taxon>Glomeromycetes</taxon>
        <taxon>Diversisporales</taxon>
        <taxon>Gigasporaceae</taxon>
        <taxon>Gigaspora</taxon>
    </lineage>
</organism>
<comment type="caution">
    <text evidence="1">The sequence shown here is derived from an EMBL/GenBank/DDBJ whole genome shotgun (WGS) entry which is preliminary data.</text>
</comment>
<evidence type="ECO:0000313" key="1">
    <source>
        <dbReference type="EMBL" id="CAG8853943.1"/>
    </source>
</evidence>
<sequence>SLKEIILKIIAKYIDNENLLVDLFKLTAKYDPTTNQQVKKFFDFDEKKA</sequence>
<protein>
    <submittedName>
        <fullName evidence="1">42869_t:CDS:1</fullName>
    </submittedName>
</protein>
<name>A0ABN7XF72_GIGMA</name>
<dbReference type="EMBL" id="CAJVQB010131225">
    <property type="protein sequence ID" value="CAG8853943.1"/>
    <property type="molecule type" value="Genomic_DNA"/>
</dbReference>
<feature type="non-terminal residue" evidence="1">
    <location>
        <position position="1"/>
    </location>
</feature>
<feature type="non-terminal residue" evidence="1">
    <location>
        <position position="49"/>
    </location>
</feature>
<evidence type="ECO:0000313" key="2">
    <source>
        <dbReference type="Proteomes" id="UP000789901"/>
    </source>
</evidence>
<gene>
    <name evidence="1" type="ORF">GMARGA_LOCUS42764</name>
</gene>
<proteinExistence type="predicted"/>
<reference evidence="1 2" key="1">
    <citation type="submission" date="2021-06" db="EMBL/GenBank/DDBJ databases">
        <authorList>
            <person name="Kallberg Y."/>
            <person name="Tangrot J."/>
            <person name="Rosling A."/>
        </authorList>
    </citation>
    <scope>NUCLEOTIDE SEQUENCE [LARGE SCALE GENOMIC DNA]</scope>
    <source>
        <strain evidence="1 2">120-4 pot B 10/14</strain>
    </source>
</reference>